<dbReference type="AlphaFoldDB" id="W1Y930"/>
<feature type="non-terminal residue" evidence="1">
    <location>
        <position position="72"/>
    </location>
</feature>
<organism evidence="1">
    <name type="scientific">human gut metagenome</name>
    <dbReference type="NCBI Taxonomy" id="408170"/>
    <lineage>
        <taxon>unclassified sequences</taxon>
        <taxon>metagenomes</taxon>
        <taxon>organismal metagenomes</taxon>
    </lineage>
</organism>
<proteinExistence type="predicted"/>
<comment type="caution">
    <text evidence="1">The sequence shown here is derived from an EMBL/GenBank/DDBJ whole genome shotgun (WGS) entry which is preliminary data.</text>
</comment>
<sequence>MINTPPTAPRMSMPIIPPIKELMKPNTTALTMIVFYLIAAFAAGSEFVATLSGDMSPYLYAVMSAMNFGCIT</sequence>
<accession>W1Y930</accession>
<reference evidence="1" key="1">
    <citation type="submission" date="2013-12" db="EMBL/GenBank/DDBJ databases">
        <title>A Varibaculum cambriense genome reconstructed from a premature infant gut community with otherwise low bacterial novelty that shifts toward anaerobic metabolism during the third week of life.</title>
        <authorList>
            <person name="Brown C.T."/>
            <person name="Sharon I."/>
            <person name="Thomas B.C."/>
            <person name="Castelle C.J."/>
            <person name="Morowitz M.J."/>
            <person name="Banfield J.F."/>
        </authorList>
    </citation>
    <scope>NUCLEOTIDE SEQUENCE</scope>
</reference>
<gene>
    <name evidence="1" type="ORF">Q604_UNBC07671G0001</name>
</gene>
<name>W1Y930_9ZZZZ</name>
<evidence type="ECO:0000313" key="1">
    <source>
        <dbReference type="EMBL" id="ETJ38195.1"/>
    </source>
</evidence>
<dbReference type="EMBL" id="AZMM01007671">
    <property type="protein sequence ID" value="ETJ38195.1"/>
    <property type="molecule type" value="Genomic_DNA"/>
</dbReference>
<protein>
    <submittedName>
        <fullName evidence="1">Uncharacterized protein</fullName>
    </submittedName>
</protein>